<dbReference type="EMBL" id="AP024601">
    <property type="protein sequence ID" value="BCU80809.1"/>
    <property type="molecule type" value="Genomic_DNA"/>
</dbReference>
<organism evidence="1 2">
    <name type="scientific">Polycladomyces abyssicola</name>
    <dbReference type="NCBI Taxonomy" id="1125966"/>
    <lineage>
        <taxon>Bacteria</taxon>
        <taxon>Bacillati</taxon>
        <taxon>Bacillota</taxon>
        <taxon>Bacilli</taxon>
        <taxon>Bacillales</taxon>
        <taxon>Thermoactinomycetaceae</taxon>
        <taxon>Polycladomyces</taxon>
    </lineage>
</organism>
<reference evidence="1" key="2">
    <citation type="journal article" date="2021" name="Microbiol. Resour. Announc.">
        <title>Complete Genome Sequence of Polycladomyces abyssicola JIR-001T, Isolated from Hemipelagic Sediment in Deep Seawater.</title>
        <authorList>
            <person name="Tsubouchi T."/>
            <person name="Kaneko Y."/>
        </authorList>
    </citation>
    <scope>NUCLEOTIDE SEQUENCE</scope>
    <source>
        <strain evidence="1">JIR-001</strain>
    </source>
</reference>
<dbReference type="RefSeq" id="WP_212774127.1">
    <property type="nucleotide sequence ID" value="NZ_AP024601.1"/>
</dbReference>
<gene>
    <name evidence="1" type="ORF">JIR001_05920</name>
</gene>
<evidence type="ECO:0000313" key="1">
    <source>
        <dbReference type="EMBL" id="BCU80809.1"/>
    </source>
</evidence>
<sequence length="355" mass="41330">MWVWLVAGGLALICLVWWIRMSRRGVRQAAIRKQSWVLEDLGLQSHDSQLNGDLRQLINRLVWSYSREYVDRVKRRMMEIHAIRETEWNNRWFELKRFFLMTALMKQVPMYSREVDQVWHEMLMFTRTYEQFSKRFLGEYLHHEPHDAAGAAAGRTMRGWFDLIYCWLFQPTPYSILTWGPFFRQPVPMEILRDFEGEVSEEVLERYFRWHAGDVVVRRIIYRLAEQIHEGIRFVRSFVEERGRDDEAFIIRLFEQVEDPVRRLMYGVLFYSLYDSPRFDVNRILKWEEISRTRSSKSSAKKTAAANGATSSSTTFFGCFSLGGNDGSNHCGDGGSHCSSGSCGGGCGGGGCSSS</sequence>
<accession>A0A8D5UD25</accession>
<dbReference type="AlphaFoldDB" id="A0A8D5UD25"/>
<protein>
    <submittedName>
        <fullName evidence="1">Uncharacterized protein</fullName>
    </submittedName>
</protein>
<evidence type="ECO:0000313" key="2">
    <source>
        <dbReference type="Proteomes" id="UP000677436"/>
    </source>
</evidence>
<dbReference type="KEGG" id="pabs:JIR001_05920"/>
<proteinExistence type="predicted"/>
<reference evidence="1" key="1">
    <citation type="journal article" date="2013" name="Int. J. Syst. Evol. Microbiol.">
        <title>Polycladomyces abyssicola gen. nov., sp. nov., a thermophilic filamentous bacterium isolated from hemipelagic sediment.</title>
        <authorList>
            <person name="Tsubouchi T."/>
            <person name="Shimane Y."/>
            <person name="Mori K."/>
            <person name="Usui K."/>
            <person name="Hiraki T."/>
            <person name="Tame A."/>
            <person name="Uematsu K."/>
            <person name="Maruyama T."/>
            <person name="Hatada Y."/>
        </authorList>
    </citation>
    <scope>NUCLEOTIDE SEQUENCE</scope>
    <source>
        <strain evidence="1">JIR-001</strain>
    </source>
</reference>
<dbReference type="Proteomes" id="UP000677436">
    <property type="component" value="Chromosome"/>
</dbReference>
<name>A0A8D5UD25_9BACL</name>
<keyword evidence="2" id="KW-1185">Reference proteome</keyword>